<dbReference type="AlphaFoldDB" id="A0A640SV66"/>
<proteinExistence type="predicted"/>
<comment type="caution">
    <text evidence="2">The sequence shown here is derived from an EMBL/GenBank/DDBJ whole genome shotgun (WGS) entry which is preliminary data.</text>
</comment>
<dbReference type="EMBL" id="BLIO01000001">
    <property type="protein sequence ID" value="GFE15323.1"/>
    <property type="molecule type" value="Genomic_DNA"/>
</dbReference>
<name>A0A640SV66_9ACTN</name>
<gene>
    <name evidence="2" type="ORF">Sgleb_33700</name>
</gene>
<sequence length="69" mass="7105">MKTIPNLAANVWRKSSYSNGGDANCVEVSDGFPGAVPVRDSKNPSGGALLIPTDAWSAFIAGVKDGRLG</sequence>
<evidence type="ECO:0000259" key="1">
    <source>
        <dbReference type="Pfam" id="PF04149"/>
    </source>
</evidence>
<evidence type="ECO:0000313" key="2">
    <source>
        <dbReference type="EMBL" id="GFE15323.1"/>
    </source>
</evidence>
<dbReference type="Proteomes" id="UP000430079">
    <property type="component" value="Unassembled WGS sequence"/>
</dbReference>
<reference evidence="2 3" key="1">
    <citation type="submission" date="2019-12" db="EMBL/GenBank/DDBJ databases">
        <title>Whole genome shotgun sequence of Streptomyces hygroscopicus subsp. glebosus NBRC 13786.</title>
        <authorList>
            <person name="Ichikawa N."/>
            <person name="Kimura A."/>
            <person name="Kitahashi Y."/>
            <person name="Komaki H."/>
            <person name="Tamura T."/>
        </authorList>
    </citation>
    <scope>NUCLEOTIDE SEQUENCE [LARGE SCALE GENOMIC DNA]</scope>
    <source>
        <strain evidence="2 3">NBRC 13786</strain>
    </source>
</reference>
<feature type="domain" description="DUF397" evidence="1">
    <location>
        <begin position="11"/>
        <end position="64"/>
    </location>
</feature>
<protein>
    <recommendedName>
        <fullName evidence="1">DUF397 domain-containing protein</fullName>
    </recommendedName>
</protein>
<dbReference type="RefSeq" id="WP_190146655.1">
    <property type="nucleotide sequence ID" value="NZ_BLIO01000001.1"/>
</dbReference>
<dbReference type="Pfam" id="PF04149">
    <property type="entry name" value="DUF397"/>
    <property type="match status" value="1"/>
</dbReference>
<evidence type="ECO:0000313" key="3">
    <source>
        <dbReference type="Proteomes" id="UP000430079"/>
    </source>
</evidence>
<accession>A0A640SV66</accession>
<dbReference type="InterPro" id="IPR007278">
    <property type="entry name" value="DUF397"/>
</dbReference>
<organism evidence="2 3">
    <name type="scientific">Streptomyces glebosus</name>
    <dbReference type="NCBI Taxonomy" id="249580"/>
    <lineage>
        <taxon>Bacteria</taxon>
        <taxon>Bacillati</taxon>
        <taxon>Actinomycetota</taxon>
        <taxon>Actinomycetes</taxon>
        <taxon>Kitasatosporales</taxon>
        <taxon>Streptomycetaceae</taxon>
        <taxon>Streptomyces</taxon>
    </lineage>
</organism>
<keyword evidence="3" id="KW-1185">Reference proteome</keyword>